<organism evidence="8 9">
    <name type="scientific">Sporolactobacillus spathodeae</name>
    <dbReference type="NCBI Taxonomy" id="1465502"/>
    <lineage>
        <taxon>Bacteria</taxon>
        <taxon>Bacillati</taxon>
        <taxon>Bacillota</taxon>
        <taxon>Bacilli</taxon>
        <taxon>Bacillales</taxon>
        <taxon>Sporolactobacillaceae</taxon>
        <taxon>Sporolactobacillus</taxon>
    </lineage>
</organism>
<dbReference type="GO" id="GO:0004161">
    <property type="term" value="F:dimethylallyltranstransferase activity"/>
    <property type="evidence" value="ECO:0007669"/>
    <property type="project" value="UniProtKB-EC"/>
</dbReference>
<dbReference type="PANTHER" id="PTHR43281">
    <property type="entry name" value="FARNESYL DIPHOSPHATE SYNTHASE"/>
    <property type="match status" value="1"/>
</dbReference>
<dbReference type="GO" id="GO:0004337">
    <property type="term" value="F:(2E,6E)-farnesyl diphosphate synthase activity"/>
    <property type="evidence" value="ECO:0007669"/>
    <property type="project" value="UniProtKB-EC"/>
</dbReference>
<comment type="caution">
    <text evidence="8">The sequence shown here is derived from an EMBL/GenBank/DDBJ whole genome shotgun (WGS) entry which is preliminary data.</text>
</comment>
<protein>
    <submittedName>
        <fullName evidence="8">Geranylgeranyl diphosphate synthase type II</fullName>
        <ecNumber evidence="8">2.5.1.1</ecNumber>
        <ecNumber evidence="8">2.5.1.10</ecNumber>
        <ecNumber evidence="8">2.5.1.29</ecNumber>
    </submittedName>
</protein>
<keyword evidence="3 7" id="KW-0808">Transferase</keyword>
<accession>A0ABS2QAD1</accession>
<dbReference type="PROSITE" id="PS00723">
    <property type="entry name" value="POLYPRENYL_SYNTHASE_1"/>
    <property type="match status" value="1"/>
</dbReference>
<dbReference type="GO" id="GO:0004311">
    <property type="term" value="F:geranylgeranyl diphosphate synthase activity"/>
    <property type="evidence" value="ECO:0007669"/>
    <property type="project" value="UniProtKB-EC"/>
</dbReference>
<evidence type="ECO:0000256" key="1">
    <source>
        <dbReference type="ARBA" id="ARBA00001946"/>
    </source>
</evidence>
<dbReference type="NCBIfam" id="NF045485">
    <property type="entry name" value="FPPsyn"/>
    <property type="match status" value="1"/>
</dbReference>
<dbReference type="SFLD" id="SFLDS00005">
    <property type="entry name" value="Isoprenoid_Synthase_Type_I"/>
    <property type="match status" value="1"/>
</dbReference>
<dbReference type="Gene3D" id="1.10.600.10">
    <property type="entry name" value="Farnesyl Diphosphate Synthase"/>
    <property type="match status" value="1"/>
</dbReference>
<evidence type="ECO:0000313" key="8">
    <source>
        <dbReference type="EMBL" id="MBM7658678.1"/>
    </source>
</evidence>
<dbReference type="EC" id="2.5.1.10" evidence="8"/>
<dbReference type="SUPFAM" id="SSF48576">
    <property type="entry name" value="Terpenoid synthases"/>
    <property type="match status" value="1"/>
</dbReference>
<dbReference type="CDD" id="cd00685">
    <property type="entry name" value="Trans_IPPS_HT"/>
    <property type="match status" value="1"/>
</dbReference>
<comment type="similarity">
    <text evidence="2 7">Belongs to the FPP/GGPP synthase family.</text>
</comment>
<comment type="cofactor">
    <cofactor evidence="1">
        <name>Mg(2+)</name>
        <dbReference type="ChEBI" id="CHEBI:18420"/>
    </cofactor>
</comment>
<evidence type="ECO:0000256" key="3">
    <source>
        <dbReference type="ARBA" id="ARBA00022679"/>
    </source>
</evidence>
<dbReference type="PROSITE" id="PS00444">
    <property type="entry name" value="POLYPRENYL_SYNTHASE_2"/>
    <property type="match status" value="1"/>
</dbReference>
<dbReference type="EC" id="2.5.1.29" evidence="8"/>
<dbReference type="InterPro" id="IPR000092">
    <property type="entry name" value="Polyprenyl_synt"/>
</dbReference>
<evidence type="ECO:0000256" key="5">
    <source>
        <dbReference type="ARBA" id="ARBA00022842"/>
    </source>
</evidence>
<dbReference type="EMBL" id="JAFBEV010000021">
    <property type="protein sequence ID" value="MBM7658678.1"/>
    <property type="molecule type" value="Genomic_DNA"/>
</dbReference>
<evidence type="ECO:0000256" key="2">
    <source>
        <dbReference type="ARBA" id="ARBA00006706"/>
    </source>
</evidence>
<dbReference type="InterPro" id="IPR053378">
    <property type="entry name" value="Prenyl_diphosphate_synthase"/>
</dbReference>
<dbReference type="SFLD" id="SFLDG01017">
    <property type="entry name" value="Polyprenyl_Transferase_Like"/>
    <property type="match status" value="1"/>
</dbReference>
<evidence type="ECO:0000313" key="9">
    <source>
        <dbReference type="Proteomes" id="UP000823201"/>
    </source>
</evidence>
<name>A0ABS2QAD1_9BACL</name>
<dbReference type="PANTHER" id="PTHR43281:SF1">
    <property type="entry name" value="FARNESYL DIPHOSPHATE SYNTHASE"/>
    <property type="match status" value="1"/>
</dbReference>
<dbReference type="RefSeq" id="WP_205007234.1">
    <property type="nucleotide sequence ID" value="NZ_CBCRXA010000021.1"/>
</dbReference>
<dbReference type="InterPro" id="IPR033749">
    <property type="entry name" value="Polyprenyl_synt_CS"/>
</dbReference>
<keyword evidence="5" id="KW-0460">Magnesium</keyword>
<dbReference type="Proteomes" id="UP000823201">
    <property type="component" value="Unassembled WGS sequence"/>
</dbReference>
<keyword evidence="9" id="KW-1185">Reference proteome</keyword>
<sequence>MTDQTLNDYMQTRKEWFEKRLDTFLRKLPITEKLRESMLYSLMAGGKRIRPILLFATLEELGGKPDQGLSVAIAIEMIHTYSLIHDDLPAMDDDELRRGRATNHIVYGEGTAVLAGDGLLTAAFQVLAEDPLLSETLKVQLIAMLASAAGPEGMVGGQEDDLEAEEKVLNLDQLISVHRRKTGRLIKFPIEAAARIAGASEAEQMQLSAYADNIGLAFQIGDDILDITGNQNELGKPIGSDLDNHKNTYVSLLTLDGAREELAKQIDRAIGCLNEIGLGQSVLAQLANYLLHRTH</sequence>
<evidence type="ECO:0000256" key="4">
    <source>
        <dbReference type="ARBA" id="ARBA00022723"/>
    </source>
</evidence>
<evidence type="ECO:0000256" key="7">
    <source>
        <dbReference type="RuleBase" id="RU004466"/>
    </source>
</evidence>
<evidence type="ECO:0000256" key="6">
    <source>
        <dbReference type="ARBA" id="ARBA00023229"/>
    </source>
</evidence>
<gene>
    <name evidence="8" type="ORF">JOC27_002140</name>
</gene>
<dbReference type="EC" id="2.5.1.1" evidence="8"/>
<dbReference type="InterPro" id="IPR008949">
    <property type="entry name" value="Isoprenoid_synthase_dom_sf"/>
</dbReference>
<reference evidence="8 9" key="1">
    <citation type="submission" date="2021-01" db="EMBL/GenBank/DDBJ databases">
        <title>Genomic Encyclopedia of Type Strains, Phase IV (KMG-IV): sequencing the most valuable type-strain genomes for metagenomic binning, comparative biology and taxonomic classification.</title>
        <authorList>
            <person name="Goeker M."/>
        </authorList>
    </citation>
    <scope>NUCLEOTIDE SEQUENCE [LARGE SCALE GENOMIC DNA]</scope>
    <source>
        <strain evidence="8 9">DSM 100968</strain>
    </source>
</reference>
<keyword evidence="6" id="KW-0414">Isoprene biosynthesis</keyword>
<proteinExistence type="inferred from homology"/>
<dbReference type="Pfam" id="PF00348">
    <property type="entry name" value="polyprenyl_synt"/>
    <property type="match status" value="1"/>
</dbReference>
<keyword evidence="4" id="KW-0479">Metal-binding</keyword>